<reference evidence="2 3" key="1">
    <citation type="journal article" date="2011" name="Appl. Environ. Microbiol.">
        <title>Novel Virulent and Broad-Host-Range Erwinia amylovora Bacteriophages Reveal a High Degree of Mosaicism and a Relationship to Enterobacteriaceae Phages.</title>
        <authorList>
            <person name="Born Y."/>
            <person name="Fieseler L."/>
            <person name="Marazzi J."/>
            <person name="Lurz R."/>
            <person name="Duffy B."/>
            <person name="Loessner M.J."/>
        </authorList>
    </citation>
    <scope>NUCLEOTIDE SEQUENCE [LARGE SCALE GENOMIC DNA]</scope>
</reference>
<dbReference type="CDD" id="cd00085">
    <property type="entry name" value="HNHc"/>
    <property type="match status" value="1"/>
</dbReference>
<accession>G0YQ51</accession>
<dbReference type="InterPro" id="IPR003615">
    <property type="entry name" value="HNH_nuc"/>
</dbReference>
<dbReference type="SMART" id="SM00507">
    <property type="entry name" value="HNHc"/>
    <property type="match status" value="1"/>
</dbReference>
<dbReference type="EMBL" id="HQ728265">
    <property type="protein sequence ID" value="AEJ81478.1"/>
    <property type="molecule type" value="Genomic_DNA"/>
</dbReference>
<dbReference type="OrthoDB" id="21336at10239"/>
<dbReference type="SUPFAM" id="SSF54060">
    <property type="entry name" value="His-Me finger endonucleases"/>
    <property type="match status" value="1"/>
</dbReference>
<dbReference type="InterPro" id="IPR044925">
    <property type="entry name" value="His-Me_finger_sf"/>
</dbReference>
<sequence length="158" mass="18087">MEAYDTQPSASSEELRLIPLRKYKYNPASPSGLIFARSGKPCGTLRKDGYWSTQSRKKNLQVHRLVWIANFGAIPPGMEIDHIDRNPSNNLIENLRLVSRSQNGFNRRVPRQSQTGQRYIHTCRKTGNFTVRIARVSYGTFPTLEEALEVRDSLIKTH</sequence>
<evidence type="ECO:0000313" key="3">
    <source>
        <dbReference type="Proteomes" id="UP000008891"/>
    </source>
</evidence>
<dbReference type="Pfam" id="PF13392">
    <property type="entry name" value="HNH_3"/>
    <property type="match status" value="1"/>
</dbReference>
<dbReference type="RefSeq" id="YP_007005434.1">
    <property type="nucleotide sequence ID" value="NC_019510.1"/>
</dbReference>
<dbReference type="GeneID" id="14011125"/>
<organism evidence="2 3">
    <name type="scientific">Erwinia phage vB_EamP-L1</name>
    <dbReference type="NCBI Taxonomy" id="1051673"/>
    <lineage>
        <taxon>Viruses</taxon>
        <taxon>Duplodnaviria</taxon>
        <taxon>Heunggongvirae</taxon>
        <taxon>Uroviricota</taxon>
        <taxon>Caudoviricetes</taxon>
        <taxon>Autographivirales</taxon>
        <taxon>Autotranscriptaviridae</taxon>
        <taxon>Studiervirinae</taxon>
        <taxon>Elunavirus</taxon>
        <taxon>Elunavirus L1</taxon>
    </lineage>
</organism>
<keyword evidence="3" id="KW-1185">Reference proteome</keyword>
<evidence type="ECO:0000259" key="1">
    <source>
        <dbReference type="SMART" id="SM00507"/>
    </source>
</evidence>
<dbReference type="KEGG" id="vg:14011125"/>
<evidence type="ECO:0000313" key="2">
    <source>
        <dbReference type="EMBL" id="AEJ81478.1"/>
    </source>
</evidence>
<dbReference type="Gene3D" id="3.90.75.20">
    <property type="match status" value="1"/>
</dbReference>
<name>G0YQ51_9CAUD</name>
<keyword evidence="2" id="KW-0378">Hydrolase</keyword>
<keyword evidence="2" id="KW-0255">Endonuclease</keyword>
<dbReference type="Proteomes" id="UP000008891">
    <property type="component" value="Segment"/>
</dbReference>
<keyword evidence="2" id="KW-0540">Nuclease</keyword>
<protein>
    <submittedName>
        <fullName evidence="2">HNH endonuclease</fullName>
    </submittedName>
</protein>
<dbReference type="GO" id="GO:0004519">
    <property type="term" value="F:endonuclease activity"/>
    <property type="evidence" value="ECO:0007669"/>
    <property type="project" value="UniProtKB-KW"/>
</dbReference>
<feature type="domain" description="HNH nuclease" evidence="1">
    <location>
        <begin position="56"/>
        <end position="104"/>
    </location>
</feature>
<proteinExistence type="predicted"/>